<dbReference type="GO" id="GO:0016491">
    <property type="term" value="F:oxidoreductase activity"/>
    <property type="evidence" value="ECO:0007669"/>
    <property type="project" value="UniProtKB-KW"/>
</dbReference>
<name>A0A9J6BSC6_POLVA</name>
<keyword evidence="2" id="KW-0560">Oxidoreductase</keyword>
<proteinExistence type="inferred from homology"/>
<evidence type="ECO:0000256" key="2">
    <source>
        <dbReference type="ARBA" id="ARBA00023002"/>
    </source>
</evidence>
<keyword evidence="4" id="KW-1185">Reference proteome</keyword>
<gene>
    <name evidence="3" type="ORF">PVAND_002648</name>
</gene>
<reference evidence="3" key="1">
    <citation type="submission" date="2021-03" db="EMBL/GenBank/DDBJ databases">
        <title>Chromosome level genome of the anhydrobiotic midge Polypedilum vanderplanki.</title>
        <authorList>
            <person name="Yoshida Y."/>
            <person name="Kikawada T."/>
            <person name="Gusev O."/>
        </authorList>
    </citation>
    <scope>NUCLEOTIDE SEQUENCE</scope>
    <source>
        <strain evidence="3">NIAS01</strain>
        <tissue evidence="3">Whole body or cell culture</tissue>
    </source>
</reference>
<evidence type="ECO:0000313" key="3">
    <source>
        <dbReference type="EMBL" id="KAG5672525.1"/>
    </source>
</evidence>
<dbReference type="Gene3D" id="3.40.50.720">
    <property type="entry name" value="NAD(P)-binding Rossmann-like Domain"/>
    <property type="match status" value="1"/>
</dbReference>
<evidence type="ECO:0000256" key="1">
    <source>
        <dbReference type="ARBA" id="ARBA00006484"/>
    </source>
</evidence>
<dbReference type="SUPFAM" id="SSF51735">
    <property type="entry name" value="NAD(P)-binding Rossmann-fold domains"/>
    <property type="match status" value="1"/>
</dbReference>
<dbReference type="PRINTS" id="PR00081">
    <property type="entry name" value="GDHRDH"/>
</dbReference>
<comment type="similarity">
    <text evidence="1">Belongs to the short-chain dehydrogenases/reductases (SDR) family.</text>
</comment>
<organism evidence="3 4">
    <name type="scientific">Polypedilum vanderplanki</name>
    <name type="common">Sleeping chironomid midge</name>
    <dbReference type="NCBI Taxonomy" id="319348"/>
    <lineage>
        <taxon>Eukaryota</taxon>
        <taxon>Metazoa</taxon>
        <taxon>Ecdysozoa</taxon>
        <taxon>Arthropoda</taxon>
        <taxon>Hexapoda</taxon>
        <taxon>Insecta</taxon>
        <taxon>Pterygota</taxon>
        <taxon>Neoptera</taxon>
        <taxon>Endopterygota</taxon>
        <taxon>Diptera</taxon>
        <taxon>Nematocera</taxon>
        <taxon>Chironomoidea</taxon>
        <taxon>Chironomidae</taxon>
        <taxon>Chironominae</taxon>
        <taxon>Polypedilum</taxon>
        <taxon>Polypedilum</taxon>
    </lineage>
</organism>
<dbReference type="OrthoDB" id="1933717at2759"/>
<dbReference type="InterPro" id="IPR002347">
    <property type="entry name" value="SDR_fam"/>
</dbReference>
<evidence type="ECO:0000313" key="4">
    <source>
        <dbReference type="Proteomes" id="UP001107558"/>
    </source>
</evidence>
<comment type="caution">
    <text evidence="3">The sequence shown here is derived from an EMBL/GenBank/DDBJ whole genome shotgun (WGS) entry which is preliminary data.</text>
</comment>
<dbReference type="AlphaFoldDB" id="A0A9J6BSC6"/>
<dbReference type="InterPro" id="IPR036291">
    <property type="entry name" value="NAD(P)-bd_dom_sf"/>
</dbReference>
<protein>
    <submittedName>
        <fullName evidence="3">Uncharacterized protein</fullName>
    </submittedName>
</protein>
<dbReference type="Pfam" id="PF00106">
    <property type="entry name" value="adh_short"/>
    <property type="match status" value="1"/>
</dbReference>
<dbReference type="EMBL" id="JADBJN010000003">
    <property type="protein sequence ID" value="KAG5672525.1"/>
    <property type="molecule type" value="Genomic_DNA"/>
</dbReference>
<dbReference type="Proteomes" id="UP001107558">
    <property type="component" value="Chromosome 3"/>
</dbReference>
<dbReference type="PANTHER" id="PTHR43115:SF4">
    <property type="entry name" value="DEHYDROGENASE_REDUCTASE SDR FAMILY MEMBER 11"/>
    <property type="match status" value="1"/>
</dbReference>
<sequence>MEKWNKKVAVVTGANSGLGHAVLKKLAQSGLKAVGFDIETDAIEKLKDELKGVEIHSQKCDVTKDESVGAAFEWVEKTLGGVDVLVNTARTYRNIGVLDYDQPVSELAYNVEVDFLGAIRCARLAFKSMETRDVNGYIININSNFSNHLTPMKNIELGVYSGACSALNTTSNVMRMELNSLKNRKVRIANLNLGVVKNTNIFKIARVSADAEKALYTNPVLEPEDIEETIAFLLTLPYGVNVSDMTVRATGADI</sequence>
<accession>A0A9J6BSC6</accession>
<dbReference type="PANTHER" id="PTHR43115">
    <property type="entry name" value="DEHYDROGENASE/REDUCTASE SDR FAMILY MEMBER 11"/>
    <property type="match status" value="1"/>
</dbReference>